<dbReference type="SUPFAM" id="SSF51126">
    <property type="entry name" value="Pectin lyase-like"/>
    <property type="match status" value="1"/>
</dbReference>
<sequence>MNKMLLFLGIVLLITLPANISADTMTIYATDGNLDAIIGADTLAGGAQAHDTYQLVSLDTTYKFAGTITVKGDITVTGVVDATTGRPPCIQPAVLQDGSIAGTMFVLTGSGSNCTFQNLYLLANATNNTANGGGIAMEVKGDSTRLTVDNCVFDGWQTFAIGYNGQWDSFFISNSHFRNMVHPNQWYIGEVIRNTWPGEAYTDTMSMTGNVMLAVNGYAACPVTKWYTRYFQFDNNRVLYTFKNPFFIFNMTEGTINNNVFYGNYSGGVDQTENPWWDNLWYGDTTYGVIALQPLSPDNAGMFNPSDTLAAEGLRDIEVKDNTYFWPSAVTSFWSNYNDTASNSIITPGWMNERTVAMFADDETYPHLEESGNTNSYPNHMAMIDADLLYGTSGNDIGFFDYFLQVRSGTAATDVWGYGYTEVDTSVLDWTPTWPLPEASYTVGIDDDSANPVPDNYTLSSNYPNPFNPTTTIDYSLSSNEEVTLAIYNIRGGLVKTLTSRFHKAGRY</sequence>
<proteinExistence type="predicted"/>
<dbReference type="InterPro" id="IPR012334">
    <property type="entry name" value="Pectin_lyas_fold"/>
</dbReference>
<dbReference type="Gene3D" id="2.160.20.10">
    <property type="entry name" value="Single-stranded right-handed beta-helix, Pectin lyase-like"/>
    <property type="match status" value="1"/>
</dbReference>
<name>A0A382FC09_9ZZZZ</name>
<organism evidence="1">
    <name type="scientific">marine metagenome</name>
    <dbReference type="NCBI Taxonomy" id="408172"/>
    <lineage>
        <taxon>unclassified sequences</taxon>
        <taxon>metagenomes</taxon>
        <taxon>ecological metagenomes</taxon>
    </lineage>
</organism>
<evidence type="ECO:0008006" key="2">
    <source>
        <dbReference type="Google" id="ProtNLM"/>
    </source>
</evidence>
<protein>
    <recommendedName>
        <fullName evidence="2">Right handed beta helix domain-containing protein</fullName>
    </recommendedName>
</protein>
<dbReference type="EMBL" id="UINC01048989">
    <property type="protein sequence ID" value="SVB60199.1"/>
    <property type="molecule type" value="Genomic_DNA"/>
</dbReference>
<dbReference type="AlphaFoldDB" id="A0A382FC09"/>
<evidence type="ECO:0000313" key="1">
    <source>
        <dbReference type="EMBL" id="SVB60199.1"/>
    </source>
</evidence>
<gene>
    <name evidence="1" type="ORF">METZ01_LOCUS213053</name>
</gene>
<dbReference type="InterPro" id="IPR011050">
    <property type="entry name" value="Pectin_lyase_fold/virulence"/>
</dbReference>
<reference evidence="1" key="1">
    <citation type="submission" date="2018-05" db="EMBL/GenBank/DDBJ databases">
        <authorList>
            <person name="Lanie J.A."/>
            <person name="Ng W.-L."/>
            <person name="Kazmierczak K.M."/>
            <person name="Andrzejewski T.M."/>
            <person name="Davidsen T.M."/>
            <person name="Wayne K.J."/>
            <person name="Tettelin H."/>
            <person name="Glass J.I."/>
            <person name="Rusch D."/>
            <person name="Podicherti R."/>
            <person name="Tsui H.-C.T."/>
            <person name="Winkler M.E."/>
        </authorList>
    </citation>
    <scope>NUCLEOTIDE SEQUENCE</scope>
</reference>
<feature type="non-terminal residue" evidence="1">
    <location>
        <position position="508"/>
    </location>
</feature>
<accession>A0A382FC09</accession>